<evidence type="ECO:0000256" key="2">
    <source>
        <dbReference type="SAM" id="Phobius"/>
    </source>
</evidence>
<dbReference type="Pfam" id="PF07690">
    <property type="entry name" value="MFS_1"/>
    <property type="match status" value="1"/>
</dbReference>
<dbReference type="InterPro" id="IPR011701">
    <property type="entry name" value="MFS"/>
</dbReference>
<dbReference type="GO" id="GO:0016020">
    <property type="term" value="C:membrane"/>
    <property type="evidence" value="ECO:0007669"/>
    <property type="project" value="UniProtKB-SubCell"/>
</dbReference>
<dbReference type="PROSITE" id="PS50850">
    <property type="entry name" value="MFS"/>
    <property type="match status" value="1"/>
</dbReference>
<reference evidence="4 6" key="1">
    <citation type="journal article" date="2014" name="Nat. Genet.">
        <title>Genome and transcriptome of the porcine whipworm Trichuris suis.</title>
        <authorList>
            <person name="Jex A.R."/>
            <person name="Nejsum P."/>
            <person name="Schwarz E.M."/>
            <person name="Hu L."/>
            <person name="Young N.D."/>
            <person name="Hall R.S."/>
            <person name="Korhonen P.K."/>
            <person name="Liao S."/>
            <person name="Thamsborg S."/>
            <person name="Xia J."/>
            <person name="Xu P."/>
            <person name="Wang S."/>
            <person name="Scheerlinck J.P."/>
            <person name="Hofmann A."/>
            <person name="Sternberg P.W."/>
            <person name="Wang J."/>
            <person name="Gasser R.B."/>
        </authorList>
    </citation>
    <scope>NUCLEOTIDE SEQUENCE [LARGE SCALE GENOMIC DNA]</scope>
    <source>
        <strain evidence="5">DCEP-RM93F</strain>
        <strain evidence="4">DCEP-RM93M</strain>
    </source>
</reference>
<gene>
    <name evidence="4" type="ORF">M513_09092</name>
    <name evidence="5" type="ORF">M514_09092</name>
</gene>
<dbReference type="InterPro" id="IPR036259">
    <property type="entry name" value="MFS_trans_sf"/>
</dbReference>
<dbReference type="EMBL" id="KL367551">
    <property type="protein sequence ID" value="KFD64734.1"/>
    <property type="molecule type" value="Genomic_DNA"/>
</dbReference>
<dbReference type="PANTHER" id="PTHR11360">
    <property type="entry name" value="MONOCARBOXYLATE TRANSPORTER"/>
    <property type="match status" value="1"/>
</dbReference>
<feature type="transmembrane region" description="Helical" evidence="2">
    <location>
        <begin position="272"/>
        <end position="291"/>
    </location>
</feature>
<dbReference type="EMBL" id="KL363260">
    <property type="protein sequence ID" value="KFD49999.1"/>
    <property type="molecule type" value="Genomic_DNA"/>
</dbReference>
<feature type="transmembrane region" description="Helical" evidence="2">
    <location>
        <begin position="233"/>
        <end position="252"/>
    </location>
</feature>
<dbReference type="PANTHER" id="PTHR11360:SF260">
    <property type="entry name" value="MFS DOMAIN-CONTAINING PROTEIN"/>
    <property type="match status" value="1"/>
</dbReference>
<proteinExistence type="predicted"/>
<feature type="transmembrane region" description="Helical" evidence="2">
    <location>
        <begin position="84"/>
        <end position="105"/>
    </location>
</feature>
<feature type="transmembrane region" description="Helical" evidence="2">
    <location>
        <begin position="326"/>
        <end position="347"/>
    </location>
</feature>
<keyword evidence="2" id="KW-1133">Transmembrane helix</keyword>
<protein>
    <recommendedName>
        <fullName evidence="3">Major facilitator superfamily (MFS) profile domain-containing protein</fullName>
    </recommendedName>
</protein>
<evidence type="ECO:0000259" key="3">
    <source>
        <dbReference type="PROSITE" id="PS50850"/>
    </source>
</evidence>
<name>A0A085LYF3_9BILA</name>
<dbReference type="GO" id="GO:0008028">
    <property type="term" value="F:monocarboxylic acid transmembrane transporter activity"/>
    <property type="evidence" value="ECO:0007669"/>
    <property type="project" value="TreeGrafter"/>
</dbReference>
<evidence type="ECO:0000256" key="1">
    <source>
        <dbReference type="ARBA" id="ARBA00004141"/>
    </source>
</evidence>
<dbReference type="InterPro" id="IPR020846">
    <property type="entry name" value="MFS_dom"/>
</dbReference>
<feature type="transmembrane region" description="Helical" evidence="2">
    <location>
        <begin position="173"/>
        <end position="192"/>
    </location>
</feature>
<feature type="transmembrane region" description="Helical" evidence="2">
    <location>
        <begin position="303"/>
        <end position="320"/>
    </location>
</feature>
<evidence type="ECO:0000313" key="4">
    <source>
        <dbReference type="EMBL" id="KFD49999.1"/>
    </source>
</evidence>
<comment type="subcellular location">
    <subcellularLocation>
        <location evidence="1">Membrane</location>
        <topology evidence="1">Multi-pass membrane protein</topology>
    </subcellularLocation>
</comment>
<keyword evidence="2" id="KW-0472">Membrane</keyword>
<feature type="transmembrane region" description="Helical" evidence="2">
    <location>
        <begin position="393"/>
        <end position="414"/>
    </location>
</feature>
<evidence type="ECO:0000313" key="6">
    <source>
        <dbReference type="Proteomes" id="UP000030764"/>
    </source>
</evidence>
<keyword evidence="6" id="KW-1185">Reference proteome</keyword>
<organism evidence="4 6">
    <name type="scientific">Trichuris suis</name>
    <name type="common">pig whipworm</name>
    <dbReference type="NCBI Taxonomy" id="68888"/>
    <lineage>
        <taxon>Eukaryota</taxon>
        <taxon>Metazoa</taxon>
        <taxon>Ecdysozoa</taxon>
        <taxon>Nematoda</taxon>
        <taxon>Enoplea</taxon>
        <taxon>Dorylaimia</taxon>
        <taxon>Trichinellida</taxon>
        <taxon>Trichuridae</taxon>
        <taxon>Trichuris</taxon>
    </lineage>
</organism>
<accession>A0A085LYF3</accession>
<evidence type="ECO:0000313" key="5">
    <source>
        <dbReference type="EMBL" id="KFD64734.1"/>
    </source>
</evidence>
<feature type="transmembrane region" description="Helical" evidence="2">
    <location>
        <begin position="368"/>
        <end position="387"/>
    </location>
</feature>
<keyword evidence="2" id="KW-0812">Transmembrane</keyword>
<feature type="transmembrane region" description="Helical" evidence="2">
    <location>
        <begin position="141"/>
        <end position="161"/>
    </location>
</feature>
<dbReference type="AlphaFoldDB" id="A0A085LYF3"/>
<dbReference type="SUPFAM" id="SSF103473">
    <property type="entry name" value="MFS general substrate transporter"/>
    <property type="match status" value="1"/>
</dbReference>
<feature type="domain" description="Major facilitator superfamily (MFS) profile" evidence="3">
    <location>
        <begin position="16"/>
        <end position="419"/>
    </location>
</feature>
<dbReference type="Gene3D" id="1.20.1250.20">
    <property type="entry name" value="MFS general substrate transporter like domains"/>
    <property type="match status" value="2"/>
</dbReference>
<dbReference type="InterPro" id="IPR050327">
    <property type="entry name" value="Proton-linked_MCT"/>
</dbReference>
<dbReference type="Proteomes" id="UP000030758">
    <property type="component" value="Unassembled WGS sequence"/>
</dbReference>
<feature type="transmembrane region" description="Helical" evidence="2">
    <location>
        <begin position="111"/>
        <end position="134"/>
    </location>
</feature>
<sequence>MAKATSVRGEGISLQGVIVVIAGFMSQMISEGIVQAQDVFPPYVHEYFKCTFAEACVFHSLMHGFSEVMGPVSTFLTKRFNERFVVVLGATVITLGFLGCSFSTQLLHLNIASAAAGIGFGLISVPIVTVVSFHFDRNRRYVMTTATTIGGALGAALFPFLLDAILDQNPWQFTFVMIACCTAQLLYLGLLLSRPTKSNLEIAEKESLLSTEPEGAMVDGLTVRTISPGSHGLMSRLVVPMFLLSSLFWHVGSYVFEVLPLRLDHENYNGDQIALVISMQATFIIFGRLVATGFIGKLRADPVLLYNLGSMIVALNRTLISWPNSYAAYLALIASSGLGIGIATALVPSVVLKLVGLERLNFIFGLELLMRGVSGMVVPIIGAYLADTLRGDFFYTFLIGGISMFIATICLLPYHWPWSTLLSTEATTLHCREDQLVRSNDG</sequence>
<dbReference type="Proteomes" id="UP000030764">
    <property type="component" value="Unassembled WGS sequence"/>
</dbReference>